<reference evidence="2" key="1">
    <citation type="journal article" date="2019" name="Int. J. Syst. Evol. Microbiol.">
        <title>The Global Catalogue of Microorganisms (GCM) 10K type strain sequencing project: providing services to taxonomists for standard genome sequencing and annotation.</title>
        <authorList>
            <consortium name="The Broad Institute Genomics Platform"/>
            <consortium name="The Broad Institute Genome Sequencing Center for Infectious Disease"/>
            <person name="Wu L."/>
            <person name="Ma J."/>
        </authorList>
    </citation>
    <scope>NUCLEOTIDE SEQUENCE [LARGE SCALE GENOMIC DNA]</scope>
    <source>
        <strain evidence="2">CGMCC 4.7304</strain>
    </source>
</reference>
<sequence>MKKVFPYPILSGAVVLDVDEVVVDNKPRPLGTVSNRERVIALYDVKADWDEIRIKVSVTADEVELSQGPWNSPVCVAVVRNTRTKVRHTFPLRSLGSGSWRGEVELRRGEQIDWCEIDAWIVAEVDGEVGRKIGAAEGRWRADFEAKQPTKQRSIKMMWKDFTDDTNPEFVEFRDDPWLLDAQSDEPVLYLNSSVEGFRAILENAATPEQKLVRELMASQIAAEAWTAMFNSALFTCDLEDGQAQWPGGWHEDVLKRMLPDLFTDRSLGEALTELVERRAQGENGGDLQRRLMHAVSLQSRRPKTVAGTLKTLGRTTNAKETV</sequence>
<evidence type="ECO:0000313" key="2">
    <source>
        <dbReference type="Proteomes" id="UP001596083"/>
    </source>
</evidence>
<evidence type="ECO:0000313" key="1">
    <source>
        <dbReference type="EMBL" id="MFC5724760.1"/>
    </source>
</evidence>
<protein>
    <submittedName>
        <fullName evidence="1">Uncharacterized protein</fullName>
    </submittedName>
</protein>
<keyword evidence="2" id="KW-1185">Reference proteome</keyword>
<organism evidence="1 2">
    <name type="scientific">Streptomyces gamaensis</name>
    <dbReference type="NCBI Taxonomy" id="1763542"/>
    <lineage>
        <taxon>Bacteria</taxon>
        <taxon>Bacillati</taxon>
        <taxon>Actinomycetota</taxon>
        <taxon>Actinomycetes</taxon>
        <taxon>Kitasatosporales</taxon>
        <taxon>Streptomycetaceae</taxon>
        <taxon>Streptomyces</taxon>
    </lineage>
</organism>
<dbReference type="Proteomes" id="UP001596083">
    <property type="component" value="Unassembled WGS sequence"/>
</dbReference>
<proteinExistence type="predicted"/>
<comment type="caution">
    <text evidence="1">The sequence shown here is derived from an EMBL/GenBank/DDBJ whole genome shotgun (WGS) entry which is preliminary data.</text>
</comment>
<gene>
    <name evidence="1" type="ORF">ACFP1Z_31885</name>
</gene>
<dbReference type="EMBL" id="JBHSPB010000034">
    <property type="protein sequence ID" value="MFC5724760.1"/>
    <property type="molecule type" value="Genomic_DNA"/>
</dbReference>
<accession>A0ABW0Z7I0</accession>
<dbReference type="RefSeq" id="WP_390321248.1">
    <property type="nucleotide sequence ID" value="NZ_JBHSPB010000034.1"/>
</dbReference>
<name>A0ABW0Z7I0_9ACTN</name>